<gene>
    <name evidence="4" type="ORF">CTHT_0011810</name>
</gene>
<evidence type="ECO:0000256" key="1">
    <source>
        <dbReference type="SAM" id="Coils"/>
    </source>
</evidence>
<dbReference type="KEGG" id="cthr:CTHT_0011810"/>
<dbReference type="Proteomes" id="UP000008066">
    <property type="component" value="Unassembled WGS sequence"/>
</dbReference>
<dbReference type="PANTHER" id="PTHR37329:SF1">
    <property type="entry name" value="KINETOCHORE PROTEIN SOS7"/>
    <property type="match status" value="1"/>
</dbReference>
<dbReference type="EMBL" id="GL988039">
    <property type="protein sequence ID" value="EGS22707.1"/>
    <property type="molecule type" value="Genomic_DNA"/>
</dbReference>
<reference evidence="4 5" key="1">
    <citation type="journal article" date="2011" name="Cell">
        <title>Insight into structure and assembly of the nuclear pore complex by utilizing the genome of a eukaryotic thermophile.</title>
        <authorList>
            <person name="Amlacher S."/>
            <person name="Sarges P."/>
            <person name="Flemming D."/>
            <person name="van Noort V."/>
            <person name="Kunze R."/>
            <person name="Devos D.P."/>
            <person name="Arumugam M."/>
            <person name="Bork P."/>
            <person name="Hurt E."/>
        </authorList>
    </citation>
    <scope>NUCLEOTIDE SEQUENCE [LARGE SCALE GENOMIC DNA]</scope>
    <source>
        <strain evidence="5">DSM 1495 / CBS 144.50 / IMI 039719</strain>
    </source>
</reference>
<feature type="region of interest" description="Disordered" evidence="2">
    <location>
        <begin position="46"/>
        <end position="74"/>
    </location>
</feature>
<dbReference type="Pfam" id="PF20882">
    <property type="entry name" value="Sos7"/>
    <property type="match status" value="1"/>
</dbReference>
<feature type="coiled-coil region" evidence="1">
    <location>
        <begin position="119"/>
        <end position="164"/>
    </location>
</feature>
<dbReference type="STRING" id="759272.G0S0Z7"/>
<protein>
    <recommendedName>
        <fullName evidence="3">Kinetochore protein Sos7 coiled-coil domain-containing protein</fullName>
    </recommendedName>
</protein>
<dbReference type="PANTHER" id="PTHR37329">
    <property type="entry name" value="KINETOCHORE PROTEIN SOS7"/>
    <property type="match status" value="1"/>
</dbReference>
<sequence length="301" mass="33425">MASPNNPSRAQRSKALHVAAELQDFSNQDFTIIGLSEPIFSALSSHHSSSKGVNSATPRTSDISNVSDSPTPSSLEADLSHYKELFSKLRFSYVEQVTKEKFIRAIVGDPPLIVSSQENATLEEINASAKSMLQELKTEVSSILLSLEERSQDLATRYERVKAETALLVELLDKIPALENRIAELQPIRRSQGDNDHSGNPDMNLPLGKTLALVDNKRRELGRLDRQLELLGPQVLRKSMEQERLQSDVLGLENRKSNSIYAAKEAKKNKEDVRGGDDLESNGRWHQASVAVLSQLLTLEE</sequence>
<dbReference type="GO" id="GO:0051315">
    <property type="term" value="P:attachment of mitotic spindle microtubules to kinetochore"/>
    <property type="evidence" value="ECO:0007669"/>
    <property type="project" value="TreeGrafter"/>
</dbReference>
<dbReference type="OMA" id="RIMIEEM"/>
<proteinExistence type="predicted"/>
<feature type="region of interest" description="Disordered" evidence="2">
    <location>
        <begin position="188"/>
        <end position="207"/>
    </location>
</feature>
<dbReference type="AlphaFoldDB" id="G0S0Z7"/>
<dbReference type="OrthoDB" id="18959at2759"/>
<name>G0S0Z7_CHATD</name>
<dbReference type="GeneID" id="18255219"/>
<evidence type="ECO:0000256" key="2">
    <source>
        <dbReference type="SAM" id="MobiDB-lite"/>
    </source>
</evidence>
<dbReference type="HOGENOM" id="CLU_060160_0_0_1"/>
<evidence type="ECO:0000313" key="5">
    <source>
        <dbReference type="Proteomes" id="UP000008066"/>
    </source>
</evidence>
<dbReference type="eggNOG" id="ENOG502S6XI">
    <property type="taxonomic scope" value="Eukaryota"/>
</dbReference>
<dbReference type="GO" id="GO:0000776">
    <property type="term" value="C:kinetochore"/>
    <property type="evidence" value="ECO:0007669"/>
    <property type="project" value="InterPro"/>
</dbReference>
<dbReference type="GO" id="GO:0034501">
    <property type="term" value="P:protein localization to kinetochore"/>
    <property type="evidence" value="ECO:0007669"/>
    <property type="project" value="InterPro"/>
</dbReference>
<accession>G0S0Z7</accession>
<feature type="compositionally biased region" description="Polar residues" evidence="2">
    <location>
        <begin position="51"/>
        <end position="74"/>
    </location>
</feature>
<keyword evidence="5" id="KW-1185">Reference proteome</keyword>
<organism evidence="5">
    <name type="scientific">Chaetomium thermophilum (strain DSM 1495 / CBS 144.50 / IMI 039719)</name>
    <name type="common">Thermochaetoides thermophila</name>
    <dbReference type="NCBI Taxonomy" id="759272"/>
    <lineage>
        <taxon>Eukaryota</taxon>
        <taxon>Fungi</taxon>
        <taxon>Dikarya</taxon>
        <taxon>Ascomycota</taxon>
        <taxon>Pezizomycotina</taxon>
        <taxon>Sordariomycetes</taxon>
        <taxon>Sordariomycetidae</taxon>
        <taxon>Sordariales</taxon>
        <taxon>Chaetomiaceae</taxon>
        <taxon>Thermochaetoides</taxon>
    </lineage>
</organism>
<feature type="domain" description="Kinetochore protein Sos7 coiled-coil" evidence="3">
    <location>
        <begin position="84"/>
        <end position="158"/>
    </location>
</feature>
<evidence type="ECO:0000259" key="3">
    <source>
        <dbReference type="Pfam" id="PF20882"/>
    </source>
</evidence>
<evidence type="ECO:0000313" key="4">
    <source>
        <dbReference type="EMBL" id="EGS22707.1"/>
    </source>
</evidence>
<dbReference type="InterPro" id="IPR037475">
    <property type="entry name" value="Sos7"/>
</dbReference>
<dbReference type="RefSeq" id="XP_006691699.1">
    <property type="nucleotide sequence ID" value="XM_006691636.1"/>
</dbReference>
<keyword evidence="1" id="KW-0175">Coiled coil</keyword>
<dbReference type="InterPro" id="IPR048781">
    <property type="entry name" value="Sos7_CC"/>
</dbReference>